<dbReference type="Proteomes" id="UP000095780">
    <property type="component" value="Unassembled WGS sequence"/>
</dbReference>
<dbReference type="RefSeq" id="WP_055286794.1">
    <property type="nucleotide sequence ID" value="NZ_CABIXW010000003.1"/>
</dbReference>
<dbReference type="EMBL" id="CZBV01000003">
    <property type="protein sequence ID" value="CUQ84306.1"/>
    <property type="molecule type" value="Genomic_DNA"/>
</dbReference>
<dbReference type="AlphaFoldDB" id="A0A174ZJJ3"/>
<proteinExistence type="predicted"/>
<evidence type="ECO:0000313" key="2">
    <source>
        <dbReference type="EMBL" id="CUQ84306.1"/>
    </source>
</evidence>
<reference evidence="2 3" key="1">
    <citation type="submission" date="2015-09" db="EMBL/GenBank/DDBJ databases">
        <authorList>
            <consortium name="Pathogen Informatics"/>
        </authorList>
    </citation>
    <scope>NUCLEOTIDE SEQUENCE [LARGE SCALE GENOMIC DNA]</scope>
    <source>
        <strain evidence="2 3">2789STDY5834878</strain>
    </source>
</reference>
<dbReference type="Pfam" id="PF12666">
    <property type="entry name" value="PrgI"/>
    <property type="match status" value="1"/>
</dbReference>
<evidence type="ECO:0000313" key="3">
    <source>
        <dbReference type="Proteomes" id="UP000095780"/>
    </source>
</evidence>
<feature type="transmembrane region" description="Helical" evidence="1">
    <location>
        <begin position="25"/>
        <end position="45"/>
    </location>
</feature>
<organism evidence="2 3">
    <name type="scientific">Lachnospira eligens</name>
    <dbReference type="NCBI Taxonomy" id="39485"/>
    <lineage>
        <taxon>Bacteria</taxon>
        <taxon>Bacillati</taxon>
        <taxon>Bacillota</taxon>
        <taxon>Clostridia</taxon>
        <taxon>Lachnospirales</taxon>
        <taxon>Lachnospiraceae</taxon>
        <taxon>Lachnospira</taxon>
    </lineage>
</organism>
<dbReference type="InterPro" id="IPR024414">
    <property type="entry name" value="Uncharacterised_PrgI"/>
</dbReference>
<gene>
    <name evidence="2" type="ORF">ERS852492_01384</name>
</gene>
<protein>
    <submittedName>
        <fullName evidence="2">PrgI family protein</fullName>
    </submittedName>
</protein>
<name>A0A174ZJJ3_9FIRM</name>
<keyword evidence="1" id="KW-1133">Transmembrane helix</keyword>
<keyword evidence="1" id="KW-0472">Membrane</keyword>
<accession>A0A174ZJJ3</accession>
<keyword evidence="1" id="KW-0812">Transmembrane</keyword>
<evidence type="ECO:0000256" key="1">
    <source>
        <dbReference type="SAM" id="Phobius"/>
    </source>
</evidence>
<sequence>MEVKINREIRNYTESMFFGLTMRQFVFSLLAVGVAVGLYFLLRPYVGTETVSWMCVLGAAPFAALGFVSYHGMTAEQFLWAWFRSEMLEPREIRFEPVNYYYEALRGTMEAHEKEVSKSHD</sequence>
<feature type="transmembrane region" description="Helical" evidence="1">
    <location>
        <begin position="51"/>
        <end position="70"/>
    </location>
</feature>